<name>A0A3M6U5C8_POCDA</name>
<dbReference type="AlphaFoldDB" id="A0A3M6U5C8"/>
<organism evidence="1 2">
    <name type="scientific">Pocillopora damicornis</name>
    <name type="common">Cauliflower coral</name>
    <name type="synonym">Millepora damicornis</name>
    <dbReference type="NCBI Taxonomy" id="46731"/>
    <lineage>
        <taxon>Eukaryota</taxon>
        <taxon>Metazoa</taxon>
        <taxon>Cnidaria</taxon>
        <taxon>Anthozoa</taxon>
        <taxon>Hexacorallia</taxon>
        <taxon>Scleractinia</taxon>
        <taxon>Astrocoeniina</taxon>
        <taxon>Pocilloporidae</taxon>
        <taxon>Pocillopora</taxon>
    </lineage>
</organism>
<dbReference type="Proteomes" id="UP000275408">
    <property type="component" value="Unassembled WGS sequence"/>
</dbReference>
<sequence>MINESINVPRRSMTGLLFYKPYVAGVEDSEKTFNPDITEVKIQSFINLRSMRNNDLHASGLRLGNTKEGVQLAINRKVSGSENVKYNIFILSDAQLNIINRELESVTYN</sequence>
<accession>A0A3M6U5C8</accession>
<evidence type="ECO:0000313" key="2">
    <source>
        <dbReference type="Proteomes" id="UP000275408"/>
    </source>
</evidence>
<protein>
    <submittedName>
        <fullName evidence="1">Uncharacterized protein</fullName>
    </submittedName>
</protein>
<gene>
    <name evidence="1" type="ORF">pdam_00012997</name>
</gene>
<reference evidence="1 2" key="1">
    <citation type="journal article" date="2018" name="Sci. Rep.">
        <title>Comparative analysis of the Pocillopora damicornis genome highlights role of immune system in coral evolution.</title>
        <authorList>
            <person name="Cunning R."/>
            <person name="Bay R.A."/>
            <person name="Gillette P."/>
            <person name="Baker A.C."/>
            <person name="Traylor-Knowles N."/>
        </authorList>
    </citation>
    <scope>NUCLEOTIDE SEQUENCE [LARGE SCALE GENOMIC DNA]</scope>
    <source>
        <strain evidence="1">RSMAS</strain>
        <tissue evidence="1">Whole animal</tissue>
    </source>
</reference>
<evidence type="ECO:0000313" key="1">
    <source>
        <dbReference type="EMBL" id="RMX48883.1"/>
    </source>
</evidence>
<comment type="caution">
    <text evidence="1">The sequence shown here is derived from an EMBL/GenBank/DDBJ whole genome shotgun (WGS) entry which is preliminary data.</text>
</comment>
<keyword evidence="2" id="KW-1185">Reference proteome</keyword>
<proteinExistence type="predicted"/>
<dbReference type="EMBL" id="RCHS01002224">
    <property type="protein sequence ID" value="RMX48883.1"/>
    <property type="molecule type" value="Genomic_DNA"/>
</dbReference>